<reference evidence="1" key="1">
    <citation type="submission" date="2023-11" db="EMBL/GenBank/DDBJ databases">
        <title>Genome assemblies of two species of porcelain crab, Petrolisthes cinctipes and Petrolisthes manimaculis (Anomura: Porcellanidae).</title>
        <authorList>
            <person name="Angst P."/>
        </authorList>
    </citation>
    <scope>NUCLEOTIDE SEQUENCE</scope>
    <source>
        <strain evidence="1">PB745_02</strain>
        <tissue evidence="1">Gill</tissue>
    </source>
</reference>
<dbReference type="Proteomes" id="UP001292094">
    <property type="component" value="Unassembled WGS sequence"/>
</dbReference>
<gene>
    <name evidence="1" type="ORF">Pmani_038758</name>
</gene>
<name>A0AAE1NEI6_9EUCA</name>
<dbReference type="AlphaFoldDB" id="A0AAE1NEI6"/>
<evidence type="ECO:0000313" key="2">
    <source>
        <dbReference type="Proteomes" id="UP001292094"/>
    </source>
</evidence>
<organism evidence="1 2">
    <name type="scientific">Petrolisthes manimaculis</name>
    <dbReference type="NCBI Taxonomy" id="1843537"/>
    <lineage>
        <taxon>Eukaryota</taxon>
        <taxon>Metazoa</taxon>
        <taxon>Ecdysozoa</taxon>
        <taxon>Arthropoda</taxon>
        <taxon>Crustacea</taxon>
        <taxon>Multicrustacea</taxon>
        <taxon>Malacostraca</taxon>
        <taxon>Eumalacostraca</taxon>
        <taxon>Eucarida</taxon>
        <taxon>Decapoda</taxon>
        <taxon>Pleocyemata</taxon>
        <taxon>Anomura</taxon>
        <taxon>Galatheoidea</taxon>
        <taxon>Porcellanidae</taxon>
        <taxon>Petrolisthes</taxon>
    </lineage>
</organism>
<dbReference type="EMBL" id="JAWZYT010006426">
    <property type="protein sequence ID" value="KAK4288203.1"/>
    <property type="molecule type" value="Genomic_DNA"/>
</dbReference>
<comment type="caution">
    <text evidence="1">The sequence shown here is derived from an EMBL/GenBank/DDBJ whole genome shotgun (WGS) entry which is preliminary data.</text>
</comment>
<proteinExistence type="predicted"/>
<accession>A0AAE1NEI6</accession>
<protein>
    <submittedName>
        <fullName evidence="1">Uncharacterized protein</fullName>
    </submittedName>
</protein>
<sequence length="124" mass="12658">MPALTQACAPPCPAPLPLPLRFLPEEVAAAEELSLAAEALVGEGAAAVCASDTLSVPGPLQDGEEKLVHDGLVAACTTDDHGGDVPHSAHHTPTPLPILLPLLPLLLQLILLPRCDGARVCSAD</sequence>
<evidence type="ECO:0000313" key="1">
    <source>
        <dbReference type="EMBL" id="KAK4288203.1"/>
    </source>
</evidence>
<keyword evidence="2" id="KW-1185">Reference proteome</keyword>